<feature type="region of interest" description="Disordered" evidence="1">
    <location>
        <begin position="47"/>
        <end position="102"/>
    </location>
</feature>
<feature type="signal peptide" evidence="2">
    <location>
        <begin position="1"/>
        <end position="18"/>
    </location>
</feature>
<organism evidence="3 4">
    <name type="scientific">Cladobotryum mycophilum</name>
    <dbReference type="NCBI Taxonomy" id="491253"/>
    <lineage>
        <taxon>Eukaryota</taxon>
        <taxon>Fungi</taxon>
        <taxon>Dikarya</taxon>
        <taxon>Ascomycota</taxon>
        <taxon>Pezizomycotina</taxon>
        <taxon>Sordariomycetes</taxon>
        <taxon>Hypocreomycetidae</taxon>
        <taxon>Hypocreales</taxon>
        <taxon>Hypocreaceae</taxon>
        <taxon>Cladobotryum</taxon>
    </lineage>
</organism>
<protein>
    <submittedName>
        <fullName evidence="3">Uncharacterized protein</fullName>
    </submittedName>
</protein>
<gene>
    <name evidence="3" type="ORF">PT974_04520</name>
</gene>
<evidence type="ECO:0000256" key="1">
    <source>
        <dbReference type="SAM" id="MobiDB-lite"/>
    </source>
</evidence>
<sequence>MAYHRWLWRSSWIWHVQSIFMARHQLSSCATTLHSRLGPSIVDIQRKISLPPPAPSQPSSSPPNPLPPISSIVQARTHRGTGTGTDDSAASQPTNYLAMSKGSSTPIASITALRSPPQE</sequence>
<feature type="compositionally biased region" description="Pro residues" evidence="1">
    <location>
        <begin position="50"/>
        <end position="68"/>
    </location>
</feature>
<evidence type="ECO:0000313" key="3">
    <source>
        <dbReference type="EMBL" id="KAK5996093.1"/>
    </source>
</evidence>
<comment type="caution">
    <text evidence="3">The sequence shown here is derived from an EMBL/GenBank/DDBJ whole genome shotgun (WGS) entry which is preliminary data.</text>
</comment>
<feature type="compositionally biased region" description="Polar residues" evidence="1">
    <location>
        <begin position="86"/>
        <end position="102"/>
    </location>
</feature>
<accession>A0ABR0SVD8</accession>
<keyword evidence="4" id="KW-1185">Reference proteome</keyword>
<reference evidence="3 4" key="1">
    <citation type="submission" date="2024-01" db="EMBL/GenBank/DDBJ databases">
        <title>Complete genome of Cladobotryum mycophilum ATHUM6906.</title>
        <authorList>
            <person name="Christinaki A.C."/>
            <person name="Myridakis A.I."/>
            <person name="Kouvelis V.N."/>
        </authorList>
    </citation>
    <scope>NUCLEOTIDE SEQUENCE [LARGE SCALE GENOMIC DNA]</scope>
    <source>
        <strain evidence="3 4">ATHUM6906</strain>
    </source>
</reference>
<keyword evidence="2" id="KW-0732">Signal</keyword>
<dbReference type="EMBL" id="JAVFKD010000004">
    <property type="protein sequence ID" value="KAK5996093.1"/>
    <property type="molecule type" value="Genomic_DNA"/>
</dbReference>
<evidence type="ECO:0000256" key="2">
    <source>
        <dbReference type="SAM" id="SignalP"/>
    </source>
</evidence>
<evidence type="ECO:0000313" key="4">
    <source>
        <dbReference type="Proteomes" id="UP001338125"/>
    </source>
</evidence>
<proteinExistence type="predicted"/>
<dbReference type="Proteomes" id="UP001338125">
    <property type="component" value="Unassembled WGS sequence"/>
</dbReference>
<name>A0ABR0SVD8_9HYPO</name>
<feature type="chain" id="PRO_5046380516" evidence="2">
    <location>
        <begin position="19"/>
        <end position="119"/>
    </location>
</feature>